<dbReference type="OMA" id="DEGPNAM"/>
<feature type="region of interest" description="Disordered" evidence="1">
    <location>
        <begin position="257"/>
        <end position="311"/>
    </location>
</feature>
<dbReference type="GeneID" id="115566859"/>
<dbReference type="GeneTree" id="ENSGT00530000067301"/>
<dbReference type="OrthoDB" id="9940890at2759"/>
<evidence type="ECO:0008006" key="4">
    <source>
        <dbReference type="Google" id="ProtNLM"/>
    </source>
</evidence>
<dbReference type="PANTHER" id="PTHR35663:SF3">
    <property type="entry name" value="GENE, 30191-RELATED"/>
    <property type="match status" value="1"/>
</dbReference>
<reference evidence="2" key="2">
    <citation type="submission" date="2025-08" db="UniProtKB">
        <authorList>
            <consortium name="Ensembl"/>
        </authorList>
    </citation>
    <scope>IDENTIFICATION</scope>
</reference>
<evidence type="ECO:0000313" key="3">
    <source>
        <dbReference type="Proteomes" id="UP000472265"/>
    </source>
</evidence>
<organism evidence="2 3">
    <name type="scientific">Sparus aurata</name>
    <name type="common">Gilthead sea bream</name>
    <dbReference type="NCBI Taxonomy" id="8175"/>
    <lineage>
        <taxon>Eukaryota</taxon>
        <taxon>Metazoa</taxon>
        <taxon>Chordata</taxon>
        <taxon>Craniata</taxon>
        <taxon>Vertebrata</taxon>
        <taxon>Euteleostomi</taxon>
        <taxon>Actinopterygii</taxon>
        <taxon>Neopterygii</taxon>
        <taxon>Teleostei</taxon>
        <taxon>Neoteleostei</taxon>
        <taxon>Acanthomorphata</taxon>
        <taxon>Eupercaria</taxon>
        <taxon>Spariformes</taxon>
        <taxon>Sparidae</taxon>
        <taxon>Sparus</taxon>
    </lineage>
</organism>
<dbReference type="InParanoid" id="A0A671WPN0"/>
<dbReference type="AlphaFoldDB" id="A0A671WPN0"/>
<feature type="region of interest" description="Disordered" evidence="1">
    <location>
        <begin position="207"/>
        <end position="230"/>
    </location>
</feature>
<evidence type="ECO:0000256" key="1">
    <source>
        <dbReference type="SAM" id="MobiDB-lite"/>
    </source>
</evidence>
<proteinExistence type="predicted"/>
<accession>A0A671WPN0</accession>
<dbReference type="GO" id="GO:0007283">
    <property type="term" value="P:spermatogenesis"/>
    <property type="evidence" value="ECO:0007669"/>
    <property type="project" value="InterPro"/>
</dbReference>
<sequence length="338" mass="36737">MCVCVSDVFVHLCGRMHEQHSFPALPVQTLRGDESSCQPPSQTFPDQETRYEAVRPSVLNGVPPHPSLRCRADREVPAWKTGQRWPNRVEPEAGSGALAEGWSTEAYRGLHRSFPPECRASVRARMNPMWKVYKSKVMKTLNPEYEEDAAEEVTEVENDMMSPVQEDEGPNAVSQLARKMQGAGTKSWNRLSSLFNKDDEHQLLEETESPPVADHPLAVKPEEPPRPTRRSAFWDTFATNWAAKKQAEAAAAAAAASNEAAAGQGEEGVTEAGGEESQDGQVTEAEESKGEGGGGGGGGRSGNNSFSKYVSLGGGSEEASFKWNFVTSKLAELKTKSN</sequence>
<dbReference type="PANTHER" id="PTHR35663">
    <property type="entry name" value="TESTIS DEVELOPMENT-RELATED PROTEIN-RELATED"/>
    <property type="match status" value="1"/>
</dbReference>
<dbReference type="Proteomes" id="UP000472265">
    <property type="component" value="Chromosome 17"/>
</dbReference>
<dbReference type="Ensembl" id="ENSSAUT00010041985.1">
    <property type="protein sequence ID" value="ENSSAUP00010039839.1"/>
    <property type="gene ID" value="ENSSAUG00010016756.1"/>
</dbReference>
<dbReference type="RefSeq" id="XP_030248749.1">
    <property type="nucleotide sequence ID" value="XM_030392889.1"/>
</dbReference>
<dbReference type="InterPro" id="IPR031399">
    <property type="entry name" value="TDRP"/>
</dbReference>
<name>A0A671WPN0_SPAAU</name>
<reference evidence="2" key="3">
    <citation type="submission" date="2025-09" db="UniProtKB">
        <authorList>
            <consortium name="Ensembl"/>
        </authorList>
    </citation>
    <scope>IDENTIFICATION</scope>
</reference>
<evidence type="ECO:0000313" key="2">
    <source>
        <dbReference type="Ensembl" id="ENSSAUP00010039839.1"/>
    </source>
</evidence>
<gene>
    <name evidence="2" type="primary">LOC115566859</name>
</gene>
<feature type="compositionally biased region" description="Gly residues" evidence="1">
    <location>
        <begin position="291"/>
        <end position="301"/>
    </location>
</feature>
<reference evidence="2" key="1">
    <citation type="submission" date="2021-04" db="EMBL/GenBank/DDBJ databases">
        <authorList>
            <consortium name="Wellcome Sanger Institute Data Sharing"/>
        </authorList>
    </citation>
    <scope>NUCLEOTIDE SEQUENCE [LARGE SCALE GENOMIC DNA]</scope>
</reference>
<protein>
    <recommendedName>
        <fullName evidence="4">Testis development related protein</fullName>
    </recommendedName>
</protein>
<keyword evidence="3" id="KW-1185">Reference proteome</keyword>
<dbReference type="Pfam" id="PF15683">
    <property type="entry name" value="TDRP"/>
    <property type="match status" value="1"/>
</dbReference>